<dbReference type="KEGG" id="dpd:Deipe_1121"/>
<accession>L0A104</accession>
<proteinExistence type="inferred from homology"/>
<evidence type="ECO:0000256" key="8">
    <source>
        <dbReference type="ARBA" id="ARBA00022989"/>
    </source>
</evidence>
<dbReference type="Pfam" id="PF13367">
    <property type="entry name" value="PrsW-protease"/>
    <property type="match status" value="1"/>
</dbReference>
<dbReference type="GO" id="GO:0006508">
    <property type="term" value="P:proteolysis"/>
    <property type="evidence" value="ECO:0007669"/>
    <property type="project" value="UniProtKB-KW"/>
</dbReference>
<keyword evidence="12" id="KW-1185">Reference proteome</keyword>
<sequence>MEVVVLLGLTVLPTVFWLWFFVRRDAHPEPPRLLLRTFAYGGLAWLLSALLELSVRGVPGPVVTLLLIALIEEATKLLAASTAAREREFDEPMDGLIYAVTAALGFALFENLAYAVQFGIEVALLRALLTALAHALFSAPLGYGLARVRFGGGRWWRTRGLLASATLHVVFNGLLSGAANWWQLPVLGLTLLAMYVLAHTLYVSGRKRQESGLDRI</sequence>
<dbReference type="AlphaFoldDB" id="L0A104"/>
<feature type="transmembrane region" description="Helical" evidence="10">
    <location>
        <begin position="181"/>
        <end position="203"/>
    </location>
</feature>
<keyword evidence="4" id="KW-1003">Cell membrane</keyword>
<evidence type="ECO:0000256" key="9">
    <source>
        <dbReference type="ARBA" id="ARBA00023136"/>
    </source>
</evidence>
<dbReference type="HOGENOM" id="CLU_081250_2_0_0"/>
<feature type="transmembrane region" description="Helical" evidence="10">
    <location>
        <begin position="96"/>
        <end position="117"/>
    </location>
</feature>
<feature type="transmembrane region" description="Helical" evidence="10">
    <location>
        <begin position="6"/>
        <end position="22"/>
    </location>
</feature>
<dbReference type="STRING" id="937777.Deipe_1121"/>
<dbReference type="GO" id="GO:0005886">
    <property type="term" value="C:plasma membrane"/>
    <property type="evidence" value="ECO:0007669"/>
    <property type="project" value="UniProtKB-SubCell"/>
</dbReference>
<dbReference type="RefSeq" id="WP_015234988.1">
    <property type="nucleotide sequence ID" value="NC_019793.1"/>
</dbReference>
<dbReference type="EMBL" id="CP003382">
    <property type="protein sequence ID" value="AFZ66680.1"/>
    <property type="molecule type" value="Genomic_DNA"/>
</dbReference>
<evidence type="ECO:0000256" key="3">
    <source>
        <dbReference type="ARBA" id="ARBA00018997"/>
    </source>
</evidence>
<protein>
    <recommendedName>
        <fullName evidence="3">Protease PrsW</fullName>
    </recommendedName>
</protein>
<evidence type="ECO:0000256" key="1">
    <source>
        <dbReference type="ARBA" id="ARBA00004651"/>
    </source>
</evidence>
<keyword evidence="9 10" id="KW-0472">Membrane</keyword>
<dbReference type="OrthoDB" id="5504276at2"/>
<keyword evidence="6 10" id="KW-0812">Transmembrane</keyword>
<comment type="subcellular location">
    <subcellularLocation>
        <location evidence="1">Cell membrane</location>
        <topology evidence="1">Multi-pass membrane protein</topology>
    </subcellularLocation>
</comment>
<dbReference type="GO" id="GO:0008233">
    <property type="term" value="F:peptidase activity"/>
    <property type="evidence" value="ECO:0007669"/>
    <property type="project" value="UniProtKB-KW"/>
</dbReference>
<dbReference type="PIRSF" id="PIRSF016933">
    <property type="entry name" value="PrsW"/>
    <property type="match status" value="1"/>
</dbReference>
<feature type="transmembrane region" description="Helical" evidence="10">
    <location>
        <begin position="34"/>
        <end position="51"/>
    </location>
</feature>
<name>L0A104_DEIPD</name>
<dbReference type="eggNOG" id="COG2339">
    <property type="taxonomic scope" value="Bacteria"/>
</dbReference>
<dbReference type="PANTHER" id="PTHR36844">
    <property type="entry name" value="PROTEASE PRSW"/>
    <property type="match status" value="1"/>
</dbReference>
<evidence type="ECO:0000256" key="6">
    <source>
        <dbReference type="ARBA" id="ARBA00022692"/>
    </source>
</evidence>
<organism evidence="11 12">
    <name type="scientific">Deinococcus peraridilitoris (strain DSM 19664 / LMG 22246 / CIP 109416 / KR-200)</name>
    <dbReference type="NCBI Taxonomy" id="937777"/>
    <lineage>
        <taxon>Bacteria</taxon>
        <taxon>Thermotogati</taxon>
        <taxon>Deinococcota</taxon>
        <taxon>Deinococci</taxon>
        <taxon>Deinococcales</taxon>
        <taxon>Deinococcaceae</taxon>
        <taxon>Deinococcus</taxon>
    </lineage>
</organism>
<dbReference type="InterPro" id="IPR023596">
    <property type="entry name" value="Peptidase_PrsW_arch/bac"/>
</dbReference>
<evidence type="ECO:0000256" key="4">
    <source>
        <dbReference type="ARBA" id="ARBA00022475"/>
    </source>
</evidence>
<dbReference type="PATRIC" id="fig|937777.3.peg.1122"/>
<gene>
    <name evidence="11" type="ordered locus">Deipe_1121</name>
</gene>
<comment type="similarity">
    <text evidence="2">Belongs to the protease PrsW family.</text>
</comment>
<dbReference type="InterPro" id="IPR026898">
    <property type="entry name" value="PrsW"/>
</dbReference>
<keyword evidence="8 10" id="KW-1133">Transmembrane helix</keyword>
<feature type="transmembrane region" description="Helical" evidence="10">
    <location>
        <begin position="123"/>
        <end position="146"/>
    </location>
</feature>
<evidence type="ECO:0000313" key="12">
    <source>
        <dbReference type="Proteomes" id="UP000010467"/>
    </source>
</evidence>
<evidence type="ECO:0000256" key="2">
    <source>
        <dbReference type="ARBA" id="ARBA00009165"/>
    </source>
</evidence>
<evidence type="ECO:0000256" key="5">
    <source>
        <dbReference type="ARBA" id="ARBA00022670"/>
    </source>
</evidence>
<dbReference type="PANTHER" id="PTHR36844:SF1">
    <property type="entry name" value="PROTEASE PRSW"/>
    <property type="match status" value="1"/>
</dbReference>
<keyword evidence="7" id="KW-0378">Hydrolase</keyword>
<keyword evidence="5" id="KW-0645">Protease</keyword>
<dbReference type="Proteomes" id="UP000010467">
    <property type="component" value="Chromosome"/>
</dbReference>
<evidence type="ECO:0000256" key="10">
    <source>
        <dbReference type="SAM" id="Phobius"/>
    </source>
</evidence>
<reference evidence="12" key="1">
    <citation type="submission" date="2012-03" db="EMBL/GenBank/DDBJ databases">
        <title>Complete sequence of chromosome of Deinococcus peraridilitoris DSM 19664.</title>
        <authorList>
            <person name="Lucas S."/>
            <person name="Copeland A."/>
            <person name="Lapidus A."/>
            <person name="Glavina del Rio T."/>
            <person name="Dalin E."/>
            <person name="Tice H."/>
            <person name="Bruce D."/>
            <person name="Goodwin L."/>
            <person name="Pitluck S."/>
            <person name="Peters L."/>
            <person name="Mikhailova N."/>
            <person name="Lu M."/>
            <person name="Kyrpides N."/>
            <person name="Mavromatis K."/>
            <person name="Ivanova N."/>
            <person name="Brettin T."/>
            <person name="Detter J.C."/>
            <person name="Han C."/>
            <person name="Larimer F."/>
            <person name="Land M."/>
            <person name="Hauser L."/>
            <person name="Markowitz V."/>
            <person name="Cheng J.-F."/>
            <person name="Hugenholtz P."/>
            <person name="Woyke T."/>
            <person name="Wu D."/>
            <person name="Pukall R."/>
            <person name="Steenblock K."/>
            <person name="Brambilla E."/>
            <person name="Klenk H.-P."/>
            <person name="Eisen J.A."/>
        </authorList>
    </citation>
    <scope>NUCLEOTIDE SEQUENCE [LARGE SCALE GENOMIC DNA]</scope>
    <source>
        <strain evidence="12">DSM 19664 / LMG 22246 / CIP 109416 / KR-200</strain>
    </source>
</reference>
<evidence type="ECO:0000313" key="11">
    <source>
        <dbReference type="EMBL" id="AFZ66680.1"/>
    </source>
</evidence>
<evidence type="ECO:0000256" key="7">
    <source>
        <dbReference type="ARBA" id="ARBA00022801"/>
    </source>
</evidence>